<feature type="signal peptide" evidence="6">
    <location>
        <begin position="1"/>
        <end position="24"/>
    </location>
</feature>
<dbReference type="PANTHER" id="PTHR13874:SF9">
    <property type="entry name" value="ENDOTHELIN-2"/>
    <property type="match status" value="1"/>
</dbReference>
<feature type="domain" description="Endothelin-like toxin" evidence="7">
    <location>
        <begin position="44"/>
        <end position="65"/>
    </location>
</feature>
<dbReference type="InterPro" id="IPR020475">
    <property type="entry name" value="Endothelin"/>
</dbReference>
<feature type="domain" description="Endothelin-like toxin" evidence="7">
    <location>
        <begin position="90"/>
        <end position="111"/>
    </location>
</feature>
<dbReference type="Ensembl" id="ENSGAGT00000022846.1">
    <property type="protein sequence ID" value="ENSGAGP00000020057.1"/>
    <property type="gene ID" value="ENSGAGG00000014777.1"/>
</dbReference>
<evidence type="ECO:0000313" key="9">
    <source>
        <dbReference type="Proteomes" id="UP000291020"/>
    </source>
</evidence>
<evidence type="ECO:0000259" key="7">
    <source>
        <dbReference type="SMART" id="SM00272"/>
    </source>
</evidence>
<comment type="similarity">
    <text evidence="2">Belongs to the endothelin/sarafotoxin family.</text>
</comment>
<dbReference type="GO" id="GO:0006874">
    <property type="term" value="P:intracellular calcium ion homeostasis"/>
    <property type="evidence" value="ECO:0007669"/>
    <property type="project" value="TreeGrafter"/>
</dbReference>
<protein>
    <recommendedName>
        <fullName evidence="7">Endothelin-like toxin domain-containing protein</fullName>
    </recommendedName>
</protein>
<dbReference type="GO" id="GO:0005179">
    <property type="term" value="F:hormone activity"/>
    <property type="evidence" value="ECO:0007669"/>
    <property type="project" value="TreeGrafter"/>
</dbReference>
<reference evidence="8" key="2">
    <citation type="submission" date="2025-08" db="UniProtKB">
        <authorList>
            <consortium name="Ensembl"/>
        </authorList>
    </citation>
    <scope>IDENTIFICATION</scope>
</reference>
<dbReference type="GO" id="GO:0031708">
    <property type="term" value="F:endothelin B receptor binding"/>
    <property type="evidence" value="ECO:0007669"/>
    <property type="project" value="TreeGrafter"/>
</dbReference>
<dbReference type="Proteomes" id="UP000291020">
    <property type="component" value="Unassembled WGS sequence"/>
</dbReference>
<dbReference type="PANTHER" id="PTHR13874">
    <property type="entry name" value="ENDOTHELIN"/>
    <property type="match status" value="1"/>
</dbReference>
<keyword evidence="4" id="KW-0838">Vasoactive</keyword>
<keyword evidence="3" id="KW-0964">Secreted</keyword>
<dbReference type="GO" id="GO:0003100">
    <property type="term" value="P:regulation of systemic arterial blood pressure by endothelin"/>
    <property type="evidence" value="ECO:0007669"/>
    <property type="project" value="TreeGrafter"/>
</dbReference>
<dbReference type="GO" id="GO:0019229">
    <property type="term" value="P:regulation of vasoconstriction"/>
    <property type="evidence" value="ECO:0007669"/>
    <property type="project" value="InterPro"/>
</dbReference>
<dbReference type="STRING" id="38772.ENSGAGP00000020057"/>
<accession>A0A452HY55</accession>
<evidence type="ECO:0000256" key="4">
    <source>
        <dbReference type="ARBA" id="ARBA00022858"/>
    </source>
</evidence>
<dbReference type="InterPro" id="IPR001928">
    <property type="entry name" value="Endothln-like_toxin"/>
</dbReference>
<dbReference type="PRINTS" id="PR00365">
    <property type="entry name" value="ENDOTHELIN"/>
</dbReference>
<name>A0A452HY55_9SAUR</name>
<sequence length="183" mass="20469">MVNHPAGFFSLAITLCILLGEGMGRPPLESHLAAISSRHPRTKRCSCNSWQDKECIYFCHLDIIWVNTPGQTAPYGLGSPPRRRKRSLNRCECSHSKDSICATFCQGWYSPRFYPSAGQGMLCKGCTLAREQMGVQDVKWKPTERRAQYLSAFGRAVIASQASFKRDGLRQKPGSQPRAVLEC</sequence>
<evidence type="ECO:0000256" key="5">
    <source>
        <dbReference type="ARBA" id="ARBA00023322"/>
    </source>
</evidence>
<feature type="chain" id="PRO_5019126797" description="Endothelin-like toxin domain-containing protein" evidence="6">
    <location>
        <begin position="25"/>
        <end position="183"/>
    </location>
</feature>
<proteinExistence type="inferred from homology"/>
<evidence type="ECO:0000256" key="2">
    <source>
        <dbReference type="ARBA" id="ARBA00010959"/>
    </source>
</evidence>
<keyword evidence="5" id="KW-0839">Vasoconstrictor</keyword>
<keyword evidence="9" id="KW-1185">Reference proteome</keyword>
<dbReference type="PROSITE" id="PS00270">
    <property type="entry name" value="ENDOTHELIN"/>
    <property type="match status" value="2"/>
</dbReference>
<evidence type="ECO:0000256" key="3">
    <source>
        <dbReference type="ARBA" id="ARBA00022525"/>
    </source>
</evidence>
<reference evidence="8" key="3">
    <citation type="submission" date="2025-09" db="UniProtKB">
        <authorList>
            <consortium name="Ensembl"/>
        </authorList>
    </citation>
    <scope>IDENTIFICATION</scope>
</reference>
<dbReference type="GO" id="GO:0005615">
    <property type="term" value="C:extracellular space"/>
    <property type="evidence" value="ECO:0007669"/>
    <property type="project" value="TreeGrafter"/>
</dbReference>
<comment type="subcellular location">
    <subcellularLocation>
        <location evidence="1">Secreted</location>
    </subcellularLocation>
</comment>
<organism evidence="8 9">
    <name type="scientific">Gopherus agassizii</name>
    <name type="common">Agassiz's desert tortoise</name>
    <dbReference type="NCBI Taxonomy" id="38772"/>
    <lineage>
        <taxon>Eukaryota</taxon>
        <taxon>Metazoa</taxon>
        <taxon>Chordata</taxon>
        <taxon>Craniata</taxon>
        <taxon>Vertebrata</taxon>
        <taxon>Euteleostomi</taxon>
        <taxon>Archelosauria</taxon>
        <taxon>Testudinata</taxon>
        <taxon>Testudines</taxon>
        <taxon>Cryptodira</taxon>
        <taxon>Durocryptodira</taxon>
        <taxon>Testudinoidea</taxon>
        <taxon>Testudinidae</taxon>
        <taxon>Gopherus</taxon>
    </lineage>
</organism>
<keyword evidence="6" id="KW-0732">Signal</keyword>
<evidence type="ECO:0000256" key="1">
    <source>
        <dbReference type="ARBA" id="ARBA00004613"/>
    </source>
</evidence>
<dbReference type="InterPro" id="IPR019764">
    <property type="entry name" value="Endothelin_toxin_CS"/>
</dbReference>
<reference evidence="9" key="1">
    <citation type="journal article" date="2017" name="PLoS ONE">
        <title>The Agassiz's desert tortoise genome provides a resource for the conservation of a threatened species.</title>
        <authorList>
            <person name="Tollis M."/>
            <person name="DeNardo D.F."/>
            <person name="Cornelius J.A."/>
            <person name="Dolby G.A."/>
            <person name="Edwards T."/>
            <person name="Henen B.T."/>
            <person name="Karl A.E."/>
            <person name="Murphy R.W."/>
            <person name="Kusumi K."/>
        </authorList>
    </citation>
    <scope>NUCLEOTIDE SEQUENCE [LARGE SCALE GENOMIC DNA]</scope>
</reference>
<dbReference type="Pfam" id="PF00322">
    <property type="entry name" value="Endothelin"/>
    <property type="match status" value="1"/>
</dbReference>
<evidence type="ECO:0000313" key="8">
    <source>
        <dbReference type="Ensembl" id="ENSGAGP00000020057.1"/>
    </source>
</evidence>
<evidence type="ECO:0000256" key="6">
    <source>
        <dbReference type="SAM" id="SignalP"/>
    </source>
</evidence>
<dbReference type="AlphaFoldDB" id="A0A452HY55"/>
<dbReference type="SMART" id="SM00272">
    <property type="entry name" value="END"/>
    <property type="match status" value="2"/>
</dbReference>
<dbReference type="GO" id="GO:0014826">
    <property type="term" value="P:vein smooth muscle contraction"/>
    <property type="evidence" value="ECO:0007669"/>
    <property type="project" value="TreeGrafter"/>
</dbReference>